<protein>
    <submittedName>
        <fullName evidence="1">Uncharacterized protein</fullName>
    </submittedName>
</protein>
<proteinExistence type="predicted"/>
<keyword evidence="2" id="KW-1185">Reference proteome</keyword>
<evidence type="ECO:0000313" key="1">
    <source>
        <dbReference type="EMBL" id="SDO90204.1"/>
    </source>
</evidence>
<sequence length="254" mass="27491">MRSGPAARFAGMALGLAFFCAATFVTYRELTALPLMRAASSIERSGRLPAASDRIRARLGRQVAAPSPCWEKRGPARVTAALFLLRLADADGGEADTLRATEIARAVVGQALACTPLDGHLWAVAADLSRRAGEDPRLLRTQLASSIRSSPFEGSSLASRAAIIISSHERLDPSQDLILRSDLQVAARYLLPLQAAGILTDLGSNGERPLADQIYAGLSADRRTEIENAVEIENRKQQRLREIETHPSLRTDDR</sequence>
<dbReference type="STRING" id="1166073.SAMN05192530_11911"/>
<organism evidence="1 2">
    <name type="scientific">Aureimonas jatrophae</name>
    <dbReference type="NCBI Taxonomy" id="1166073"/>
    <lineage>
        <taxon>Bacteria</taxon>
        <taxon>Pseudomonadati</taxon>
        <taxon>Pseudomonadota</taxon>
        <taxon>Alphaproteobacteria</taxon>
        <taxon>Hyphomicrobiales</taxon>
        <taxon>Aurantimonadaceae</taxon>
        <taxon>Aureimonas</taxon>
    </lineage>
</organism>
<accession>A0A1H0NBQ4</accession>
<reference evidence="1 2" key="1">
    <citation type="submission" date="2016-10" db="EMBL/GenBank/DDBJ databases">
        <authorList>
            <person name="de Groot N.N."/>
        </authorList>
    </citation>
    <scope>NUCLEOTIDE SEQUENCE [LARGE SCALE GENOMIC DNA]</scope>
    <source>
        <strain evidence="2">L7-484,KACC 16230,DSM 25025</strain>
    </source>
</reference>
<dbReference type="Proteomes" id="UP000198793">
    <property type="component" value="Unassembled WGS sequence"/>
</dbReference>
<name>A0A1H0NBQ4_9HYPH</name>
<dbReference type="RefSeq" id="WP_090677218.1">
    <property type="nucleotide sequence ID" value="NZ_FNIT01000019.1"/>
</dbReference>
<evidence type="ECO:0000313" key="2">
    <source>
        <dbReference type="Proteomes" id="UP000198793"/>
    </source>
</evidence>
<gene>
    <name evidence="1" type="ORF">SAMN05192530_11911</name>
</gene>
<dbReference type="EMBL" id="FNIT01000019">
    <property type="protein sequence ID" value="SDO90204.1"/>
    <property type="molecule type" value="Genomic_DNA"/>
</dbReference>
<dbReference type="AlphaFoldDB" id="A0A1H0NBQ4"/>